<dbReference type="RefSeq" id="WP_174539581.1">
    <property type="nucleotide sequence ID" value="NZ_WHUT02000004.1"/>
</dbReference>
<dbReference type="GO" id="GO:0016020">
    <property type="term" value="C:membrane"/>
    <property type="evidence" value="ECO:0007669"/>
    <property type="project" value="InterPro"/>
</dbReference>
<dbReference type="InterPro" id="IPR008995">
    <property type="entry name" value="Mo/tungstate-bd_C_term_dom"/>
</dbReference>
<keyword evidence="8" id="KW-0472">Membrane</keyword>
<evidence type="ECO:0000256" key="6">
    <source>
        <dbReference type="ARBA" id="ARBA00022840"/>
    </source>
</evidence>
<dbReference type="Pfam" id="PF03459">
    <property type="entry name" value="TOBE"/>
    <property type="match status" value="1"/>
</dbReference>
<keyword evidence="4" id="KW-0997">Cell inner membrane</keyword>
<dbReference type="GO" id="GO:0140359">
    <property type="term" value="F:ABC-type transporter activity"/>
    <property type="evidence" value="ECO:0007669"/>
    <property type="project" value="InterPro"/>
</dbReference>
<evidence type="ECO:0000256" key="2">
    <source>
        <dbReference type="ARBA" id="ARBA00022475"/>
    </source>
</evidence>
<gene>
    <name evidence="12" type="primary">modC</name>
    <name evidence="12" type="ORF">GEU84_008735</name>
</gene>
<evidence type="ECO:0000259" key="10">
    <source>
        <dbReference type="PROSITE" id="PS50893"/>
    </source>
</evidence>
<reference evidence="12" key="1">
    <citation type="submission" date="2020-05" db="EMBL/GenBank/DDBJ databases">
        <title>Fertoebacter nigrum gen. nov., sp. nov., a new member of the family Rhodobacteraceae.</title>
        <authorList>
            <person name="Szuroczki S."/>
            <person name="Abbaszade G."/>
            <person name="Buni D."/>
            <person name="Schumann P."/>
            <person name="Toth E."/>
        </authorList>
    </citation>
    <scope>NUCLEOTIDE SEQUENCE</scope>
    <source>
        <strain evidence="12">RG-N-1a</strain>
    </source>
</reference>
<dbReference type="Gene3D" id="2.40.50.100">
    <property type="match status" value="1"/>
</dbReference>
<evidence type="ECO:0000256" key="5">
    <source>
        <dbReference type="ARBA" id="ARBA00022741"/>
    </source>
</evidence>
<dbReference type="SUPFAM" id="SSF50331">
    <property type="entry name" value="MOP-like"/>
    <property type="match status" value="1"/>
</dbReference>
<organism evidence="12 13">
    <name type="scientific">Fertoeibacter niger</name>
    <dbReference type="NCBI Taxonomy" id="2656921"/>
    <lineage>
        <taxon>Bacteria</taxon>
        <taxon>Pseudomonadati</taxon>
        <taxon>Pseudomonadota</taxon>
        <taxon>Alphaproteobacteria</taxon>
        <taxon>Rhodobacterales</taxon>
        <taxon>Paracoccaceae</taxon>
        <taxon>Fertoeibacter</taxon>
    </lineage>
</organism>
<evidence type="ECO:0000256" key="7">
    <source>
        <dbReference type="ARBA" id="ARBA00022967"/>
    </source>
</evidence>
<dbReference type="GO" id="GO:0016887">
    <property type="term" value="F:ATP hydrolysis activity"/>
    <property type="evidence" value="ECO:0007669"/>
    <property type="project" value="InterPro"/>
</dbReference>
<dbReference type="InterPro" id="IPR004606">
    <property type="entry name" value="Mop_domain"/>
</dbReference>
<dbReference type="SUPFAM" id="SSF52540">
    <property type="entry name" value="P-loop containing nucleoside triphosphate hydrolases"/>
    <property type="match status" value="1"/>
</dbReference>
<dbReference type="PROSITE" id="PS50893">
    <property type="entry name" value="ABC_TRANSPORTER_2"/>
    <property type="match status" value="1"/>
</dbReference>
<keyword evidence="3 9" id="KW-0500">Molybdenum</keyword>
<feature type="domain" description="Mop" evidence="11">
    <location>
        <begin position="290"/>
        <end position="356"/>
    </location>
</feature>
<keyword evidence="1" id="KW-0813">Transport</keyword>
<comment type="caution">
    <text evidence="12">The sequence shown here is derived from an EMBL/GenBank/DDBJ whole genome shotgun (WGS) entry which is preliminary data.</text>
</comment>
<dbReference type="InterPro" id="IPR011868">
    <property type="entry name" value="ModC_ABC_ATP-bd"/>
</dbReference>
<evidence type="ECO:0000313" key="13">
    <source>
        <dbReference type="Proteomes" id="UP000484076"/>
    </source>
</evidence>
<dbReference type="InterPro" id="IPR017871">
    <property type="entry name" value="ABC_transporter-like_CS"/>
</dbReference>
<dbReference type="InterPro" id="IPR027417">
    <property type="entry name" value="P-loop_NTPase"/>
</dbReference>
<name>A0A8X8KP36_9RHOB</name>
<dbReference type="PROSITE" id="PS51866">
    <property type="entry name" value="MOP"/>
    <property type="match status" value="1"/>
</dbReference>
<evidence type="ECO:0000256" key="3">
    <source>
        <dbReference type="ARBA" id="ARBA00022505"/>
    </source>
</evidence>
<dbReference type="AlphaFoldDB" id="A0A8X8KP36"/>
<evidence type="ECO:0000259" key="11">
    <source>
        <dbReference type="PROSITE" id="PS51866"/>
    </source>
</evidence>
<sequence length="368" mass="38679">MTLSVSLRHGFGSFALDLAFEAPPGVTVLFGRSGSGKTSVVNAVAGLLRPDAGRISLGDTLLCDTTRRIHVPPHRRRIGYVFQDARLFPHLTVRGNLLYGRWFTQRATVPLDHVVDLLGIGALLDRRPGALSGGEKQRVAIGRALLAEPRLLLMDEPLAALDEARKAEILPYLERLRDEVAVPVLYVSHALAEVARLATTLVVLEGGRVTHAGPAAALLADPAAVPALGIREAGAVLEARVVRHEADGLTQLAVSGGTLLLPRVAAEPGALLRIRIHAQDVMLSRAQPEGLSALNILPAVVTSLRQGDGPGAMVQLRCGSDLILARITRRSATALGLEPGVACHAVLKSVAVAQGDVGRATDAAPRGG</sequence>
<dbReference type="Gene3D" id="3.40.50.300">
    <property type="entry name" value="P-loop containing nucleotide triphosphate hydrolases"/>
    <property type="match status" value="1"/>
</dbReference>
<dbReference type="PROSITE" id="PS00211">
    <property type="entry name" value="ABC_TRANSPORTER_1"/>
    <property type="match status" value="1"/>
</dbReference>
<dbReference type="NCBIfam" id="TIGR02142">
    <property type="entry name" value="modC_ABC"/>
    <property type="match status" value="1"/>
</dbReference>
<dbReference type="GO" id="GO:0015098">
    <property type="term" value="F:molybdate ion transmembrane transporter activity"/>
    <property type="evidence" value="ECO:0007669"/>
    <property type="project" value="InterPro"/>
</dbReference>
<evidence type="ECO:0000313" key="12">
    <source>
        <dbReference type="EMBL" id="NUB44466.1"/>
    </source>
</evidence>
<evidence type="ECO:0000256" key="8">
    <source>
        <dbReference type="ARBA" id="ARBA00023136"/>
    </source>
</evidence>
<protein>
    <submittedName>
        <fullName evidence="12">Molybdenum ABC transporter ATP-binding protein</fullName>
    </submittedName>
</protein>
<dbReference type="EMBL" id="WHUT02000004">
    <property type="protein sequence ID" value="NUB44466.1"/>
    <property type="molecule type" value="Genomic_DNA"/>
</dbReference>
<evidence type="ECO:0000256" key="4">
    <source>
        <dbReference type="ARBA" id="ARBA00022519"/>
    </source>
</evidence>
<proteinExistence type="predicted"/>
<evidence type="ECO:0000256" key="1">
    <source>
        <dbReference type="ARBA" id="ARBA00022448"/>
    </source>
</evidence>
<dbReference type="GO" id="GO:0005524">
    <property type="term" value="F:ATP binding"/>
    <property type="evidence" value="ECO:0007669"/>
    <property type="project" value="UniProtKB-KW"/>
</dbReference>
<accession>A0A8X8KP36</accession>
<dbReference type="Proteomes" id="UP000484076">
    <property type="component" value="Unassembled WGS sequence"/>
</dbReference>
<keyword evidence="13" id="KW-1185">Reference proteome</keyword>
<dbReference type="InterPro" id="IPR005116">
    <property type="entry name" value="Transp-assoc_OB_typ1"/>
</dbReference>
<evidence type="ECO:0000256" key="9">
    <source>
        <dbReference type="PROSITE-ProRule" id="PRU01213"/>
    </source>
</evidence>
<keyword evidence="7" id="KW-1278">Translocase</keyword>
<dbReference type="InterPro" id="IPR003439">
    <property type="entry name" value="ABC_transporter-like_ATP-bd"/>
</dbReference>
<keyword evidence="2" id="KW-1003">Cell membrane</keyword>
<dbReference type="PANTHER" id="PTHR43514:SF4">
    <property type="entry name" value="ABC TRANSPORTER I FAMILY MEMBER 10"/>
    <property type="match status" value="1"/>
</dbReference>
<keyword evidence="5" id="KW-0547">Nucleotide-binding</keyword>
<dbReference type="Pfam" id="PF00005">
    <property type="entry name" value="ABC_tran"/>
    <property type="match status" value="1"/>
</dbReference>
<dbReference type="SMART" id="SM00382">
    <property type="entry name" value="AAA"/>
    <property type="match status" value="1"/>
</dbReference>
<keyword evidence="6 12" id="KW-0067">ATP-binding</keyword>
<dbReference type="InterPro" id="IPR003593">
    <property type="entry name" value="AAA+_ATPase"/>
</dbReference>
<dbReference type="InterPro" id="IPR050334">
    <property type="entry name" value="Molybdenum_import_ModC"/>
</dbReference>
<dbReference type="PANTHER" id="PTHR43514">
    <property type="entry name" value="ABC TRANSPORTER I FAMILY MEMBER 10"/>
    <property type="match status" value="1"/>
</dbReference>
<feature type="domain" description="ABC transporter" evidence="10">
    <location>
        <begin position="1"/>
        <end position="231"/>
    </location>
</feature>